<dbReference type="STRING" id="644966.Tmar_1529"/>
<sequence length="452" mass="49320">MGVQIRLGRRVLARAARITALLLAVAVLATGCSLPSAGGGQPATGSGGSSGSGDGASSGGEKVTIRLATWAHAEEAKELQAILDRINAESDRWQIVHEPIPSDYATKIQTMLAGNTAPDLFWLAQEDVIPFAASGVLLKLDEHLQNDSRPAANLSDYFEPILGAFTYEGGVYGLPWIAQPVVLYYNKKLFDEAGVPYPDETWTWETFKEAAAKLTRDTNGDGKPDVYGFTMNGWPPFAMFVWQAGGDLIGEDGRTAPIDSPEALEAARFYQELVYNPKYAVPEDVIAEQGFADMFKAGKVAMFMGGASDDLDRVPNLDVGVAPVPSGPKGRVTFAWTAATVVNAKSPHVQEAIDALIELTEGIHHWKIVAPRKSLATREQLLASEPRKEKAADVILQSLEFMRPLRIVPQYKAFDQALWEQYLDPLFRKQGTPEELAPKVRPELEKILQQES</sequence>
<dbReference type="SUPFAM" id="SSF53850">
    <property type="entry name" value="Periplasmic binding protein-like II"/>
    <property type="match status" value="1"/>
</dbReference>
<dbReference type="AlphaFoldDB" id="E6SGQ6"/>
<dbReference type="GO" id="GO:0030313">
    <property type="term" value="C:cell envelope"/>
    <property type="evidence" value="ECO:0007669"/>
    <property type="project" value="UniProtKB-SubCell"/>
</dbReference>
<feature type="region of interest" description="Disordered" evidence="5">
    <location>
        <begin position="37"/>
        <end position="60"/>
    </location>
</feature>
<dbReference type="InterPro" id="IPR006059">
    <property type="entry name" value="SBP"/>
</dbReference>
<keyword evidence="4 6" id="KW-0732">Signal</keyword>
<dbReference type="eggNOG" id="COG1653">
    <property type="taxonomic scope" value="Bacteria"/>
</dbReference>
<dbReference type="CDD" id="cd13585">
    <property type="entry name" value="PBP2_TMBP_like"/>
    <property type="match status" value="1"/>
</dbReference>
<proteinExistence type="inferred from homology"/>
<evidence type="ECO:0000256" key="1">
    <source>
        <dbReference type="ARBA" id="ARBA00004196"/>
    </source>
</evidence>
<dbReference type="PANTHER" id="PTHR43649">
    <property type="entry name" value="ARABINOSE-BINDING PROTEIN-RELATED"/>
    <property type="match status" value="1"/>
</dbReference>
<dbReference type="OrthoDB" id="362670at2"/>
<comment type="subcellular location">
    <subcellularLocation>
        <location evidence="1">Cell envelope</location>
    </subcellularLocation>
</comment>
<dbReference type="Proteomes" id="UP000008915">
    <property type="component" value="Chromosome"/>
</dbReference>
<dbReference type="Pfam" id="PF01547">
    <property type="entry name" value="SBP_bac_1"/>
    <property type="match status" value="1"/>
</dbReference>
<keyword evidence="3" id="KW-0813">Transport</keyword>
<evidence type="ECO:0000256" key="4">
    <source>
        <dbReference type="ARBA" id="ARBA00022729"/>
    </source>
</evidence>
<reference evidence="8" key="2">
    <citation type="journal article" date="2010" name="Stand. Genomic Sci.">
        <title>Complete genome sequence of Thermaerobacter marianensis type strain (7p75aT).</title>
        <authorList>
            <person name="Han C."/>
            <person name="Gu W."/>
            <person name="Zhang X."/>
            <person name="Lapidus A."/>
            <person name="Nolan M."/>
            <person name="Copeland A."/>
            <person name="Lucas S."/>
            <person name="Glavina Del Rio T."/>
            <person name="Tice H."/>
            <person name="Cheng J."/>
            <person name="Tapia R."/>
            <person name="Goodwin L."/>
            <person name="Pitluck S."/>
            <person name="Pagani I."/>
            <person name="Ivanova N."/>
            <person name="Mavromatis K."/>
            <person name="Mikhailova N."/>
            <person name="Pati A."/>
            <person name="Chen A."/>
            <person name="Palaniappan K."/>
            <person name="Land M."/>
            <person name="Hauser L."/>
            <person name="Chang Y."/>
            <person name="Jeffries C."/>
            <person name="Schneider S."/>
            <person name="Rohde M."/>
            <person name="Goker M."/>
            <person name="Pukall R."/>
            <person name="Woyke T."/>
            <person name="Bristow J."/>
            <person name="Eisen J."/>
            <person name="Markowitz V."/>
            <person name="Hugenholtz P."/>
            <person name="Kyrpides N."/>
            <person name="Klenk H."/>
            <person name="Detter J."/>
        </authorList>
    </citation>
    <scope>NUCLEOTIDE SEQUENCE [LARGE SCALE GENOMIC DNA]</scope>
    <source>
        <strain evidence="8">ATCC 700841 / DSM 12885 / JCM 10246 / 7p75a</strain>
    </source>
</reference>
<dbReference type="PROSITE" id="PS51257">
    <property type="entry name" value="PROKAR_LIPOPROTEIN"/>
    <property type="match status" value="1"/>
</dbReference>
<dbReference type="HOGENOM" id="CLU_031285_10_5_9"/>
<evidence type="ECO:0000256" key="2">
    <source>
        <dbReference type="ARBA" id="ARBA00008520"/>
    </source>
</evidence>
<accession>E6SGQ6</accession>
<dbReference type="EMBL" id="CP002344">
    <property type="protein sequence ID" value="ADU51640.1"/>
    <property type="molecule type" value="Genomic_DNA"/>
</dbReference>
<dbReference type="PANTHER" id="PTHR43649:SF31">
    <property type="entry name" value="SN-GLYCEROL-3-PHOSPHATE-BINDING PERIPLASMIC PROTEIN UGPB"/>
    <property type="match status" value="1"/>
</dbReference>
<evidence type="ECO:0000256" key="6">
    <source>
        <dbReference type="SAM" id="SignalP"/>
    </source>
</evidence>
<name>E6SGQ6_THEM7</name>
<gene>
    <name evidence="7" type="ordered locus">Tmar_1529</name>
</gene>
<feature type="compositionally biased region" description="Gly residues" evidence="5">
    <location>
        <begin position="37"/>
        <end position="58"/>
    </location>
</feature>
<keyword evidence="8" id="KW-1185">Reference proteome</keyword>
<evidence type="ECO:0000256" key="5">
    <source>
        <dbReference type="SAM" id="MobiDB-lite"/>
    </source>
</evidence>
<evidence type="ECO:0000313" key="7">
    <source>
        <dbReference type="EMBL" id="ADU51640.1"/>
    </source>
</evidence>
<feature type="chain" id="PRO_5038587107" evidence="6">
    <location>
        <begin position="30"/>
        <end position="452"/>
    </location>
</feature>
<dbReference type="InterPro" id="IPR050490">
    <property type="entry name" value="Bact_solute-bd_prot1"/>
</dbReference>
<dbReference type="KEGG" id="tmr:Tmar_1529"/>
<comment type="similarity">
    <text evidence="2">Belongs to the bacterial solute-binding protein 1 family.</text>
</comment>
<evidence type="ECO:0000313" key="8">
    <source>
        <dbReference type="Proteomes" id="UP000008915"/>
    </source>
</evidence>
<feature type="signal peptide" evidence="6">
    <location>
        <begin position="1"/>
        <end position="29"/>
    </location>
</feature>
<evidence type="ECO:0000256" key="3">
    <source>
        <dbReference type="ARBA" id="ARBA00022448"/>
    </source>
</evidence>
<organism evidence="7 8">
    <name type="scientific">Thermaerobacter marianensis (strain ATCC 700841 / DSM 12885 / JCM 10246 / 7p75a)</name>
    <dbReference type="NCBI Taxonomy" id="644966"/>
    <lineage>
        <taxon>Bacteria</taxon>
        <taxon>Bacillati</taxon>
        <taxon>Bacillota</taxon>
        <taxon>Clostridia</taxon>
        <taxon>Eubacteriales</taxon>
        <taxon>Clostridiales Family XVII. Incertae Sedis</taxon>
        <taxon>Thermaerobacter</taxon>
    </lineage>
</organism>
<dbReference type="RefSeq" id="WP_013495944.1">
    <property type="nucleotide sequence ID" value="NC_014831.1"/>
</dbReference>
<reference evidence="7 8" key="1">
    <citation type="journal article" date="2010" name="Stand. Genomic Sci.">
        <title>Complete genome sequence of Thermaerobacter marianensis type strain (7p75a).</title>
        <authorList>
            <person name="Han C."/>
            <person name="Gu W."/>
            <person name="Zhang X."/>
            <person name="Lapidus A."/>
            <person name="Nolan M."/>
            <person name="Copeland A."/>
            <person name="Lucas S."/>
            <person name="Del Rio T.G."/>
            <person name="Tice H."/>
            <person name="Cheng J.F."/>
            <person name="Tapia R."/>
            <person name="Goodwin L."/>
            <person name="Pitluck S."/>
            <person name="Pagani I."/>
            <person name="Ivanova N."/>
            <person name="Mavromatis K."/>
            <person name="Mikhailova N."/>
            <person name="Pati A."/>
            <person name="Chen A."/>
            <person name="Palaniappan K."/>
            <person name="Land M."/>
            <person name="Hauser L."/>
            <person name="Chang Y.J."/>
            <person name="Jeffries C.D."/>
            <person name="Schneider S."/>
            <person name="Rohde M."/>
            <person name="Goker M."/>
            <person name="Pukall R."/>
            <person name="Woyke T."/>
            <person name="Bristow J."/>
            <person name="Eisen J.A."/>
            <person name="Markowitz V."/>
            <person name="Hugenholtz P."/>
            <person name="Kyrpides N.C."/>
            <person name="Klenk H.P."/>
            <person name="Detter J.C."/>
        </authorList>
    </citation>
    <scope>NUCLEOTIDE SEQUENCE [LARGE SCALE GENOMIC DNA]</scope>
    <source>
        <strain evidence="8">ATCC 700841 / DSM 12885 / JCM 10246 / 7p75a</strain>
    </source>
</reference>
<protein>
    <submittedName>
        <fullName evidence="7">Carbohydrate ABC transporter substrate-binding protein, CUT1 family</fullName>
    </submittedName>
</protein>
<dbReference type="Gene3D" id="3.40.190.10">
    <property type="entry name" value="Periplasmic binding protein-like II"/>
    <property type="match status" value="1"/>
</dbReference>